<reference evidence="3" key="1">
    <citation type="journal article" date="2011" name="Nature">
        <title>Genome sequence and analysis of the tuber crop potato.</title>
        <authorList>
            <consortium name="The Potato Genome Sequencing Consortium"/>
        </authorList>
    </citation>
    <scope>NUCLEOTIDE SEQUENCE [LARGE SCALE GENOMIC DNA]</scope>
    <source>
        <strain evidence="3">cv. DM1-3 516 R44</strain>
    </source>
</reference>
<dbReference type="EnsemblPlants" id="PGSC0003DMT400091192">
    <property type="protein sequence ID" value="PGSC0003DMT400091192"/>
    <property type="gene ID" value="PGSC0003DMG400040763"/>
</dbReference>
<name>M1DM25_SOLTU</name>
<sequence length="341" mass="39018">MPIQLGEELLNKLMPFEGSLPDEIKNFMDLQSPYMDIKSGDIHNTSNVVEGEFLDLLAQVESKQQLATGPILPTKFDCISNRNEIFLEWLNKQLLTYMLQNCPPKLDMILFPSVDNSIFVHRFLCADLCIREYREREDLSFIHNALEHSRSSKIEKFELDLTECMDLCQLDYNLKFDFDFLVNRCCRFAVKRNVENLVLGLYSPEECPLPESLYTCSSLITLDVTLCCGFINDAVISWNSLKSITLGYVVFTDEDMVKLLSGCPSLETMELYRYDGFRRVEINSSTLKTLKLIDYGIPGVGYELDGVSGVDELEIFAPYLQNLEISGDFLDVKCKLLMSLL</sequence>
<dbReference type="Pfam" id="PF24758">
    <property type="entry name" value="LRR_At5g56370"/>
    <property type="match status" value="1"/>
</dbReference>
<dbReference type="InParanoid" id="M1DM25"/>
<dbReference type="PANTHER" id="PTHR31639:SF166">
    <property type="entry name" value="F-BOX DOMAIN-CONTAINING PROTEIN"/>
    <property type="match status" value="1"/>
</dbReference>
<feature type="domain" description="F-box/LRR-repeat protein 15/At3g58940/PEG3-like LRR" evidence="1">
    <location>
        <begin position="184"/>
        <end position="294"/>
    </location>
</feature>
<dbReference type="PaxDb" id="4113-PGSC0003DMT400091192"/>
<evidence type="ECO:0000313" key="2">
    <source>
        <dbReference type="EnsemblPlants" id="PGSC0003DMT400091192"/>
    </source>
</evidence>
<dbReference type="Proteomes" id="UP000011115">
    <property type="component" value="Unassembled WGS sequence"/>
</dbReference>
<evidence type="ECO:0000313" key="3">
    <source>
        <dbReference type="Proteomes" id="UP000011115"/>
    </source>
</evidence>
<dbReference type="HOGENOM" id="CLU_814819_0_0_1"/>
<dbReference type="Gene3D" id="3.80.10.10">
    <property type="entry name" value="Ribonuclease Inhibitor"/>
    <property type="match status" value="1"/>
</dbReference>
<dbReference type="InterPro" id="IPR032675">
    <property type="entry name" value="LRR_dom_sf"/>
</dbReference>
<dbReference type="PANTHER" id="PTHR31639">
    <property type="entry name" value="F-BOX PROTEIN-LIKE"/>
    <property type="match status" value="1"/>
</dbReference>
<proteinExistence type="predicted"/>
<dbReference type="InterPro" id="IPR055411">
    <property type="entry name" value="LRR_FXL15/At3g58940/PEG3-like"/>
</dbReference>
<dbReference type="SUPFAM" id="SSF52047">
    <property type="entry name" value="RNI-like"/>
    <property type="match status" value="1"/>
</dbReference>
<protein>
    <submittedName>
        <fullName evidence="2">Ubiquitin-protein ligase</fullName>
    </submittedName>
</protein>
<reference evidence="2" key="2">
    <citation type="submission" date="2015-06" db="UniProtKB">
        <authorList>
            <consortium name="EnsemblPlants"/>
        </authorList>
    </citation>
    <scope>IDENTIFICATION</scope>
    <source>
        <strain evidence="2">DM1-3 516 R44</strain>
    </source>
</reference>
<dbReference type="Gramene" id="PGSC0003DMT400091192">
    <property type="protein sequence ID" value="PGSC0003DMT400091192"/>
    <property type="gene ID" value="PGSC0003DMG400040763"/>
</dbReference>
<organism evidence="2 3">
    <name type="scientific">Solanum tuberosum</name>
    <name type="common">Potato</name>
    <dbReference type="NCBI Taxonomy" id="4113"/>
    <lineage>
        <taxon>Eukaryota</taxon>
        <taxon>Viridiplantae</taxon>
        <taxon>Streptophyta</taxon>
        <taxon>Embryophyta</taxon>
        <taxon>Tracheophyta</taxon>
        <taxon>Spermatophyta</taxon>
        <taxon>Magnoliopsida</taxon>
        <taxon>eudicotyledons</taxon>
        <taxon>Gunneridae</taxon>
        <taxon>Pentapetalae</taxon>
        <taxon>asterids</taxon>
        <taxon>lamiids</taxon>
        <taxon>Solanales</taxon>
        <taxon>Solanaceae</taxon>
        <taxon>Solanoideae</taxon>
        <taxon>Solaneae</taxon>
        <taxon>Solanum</taxon>
    </lineage>
</organism>
<keyword evidence="3" id="KW-1185">Reference proteome</keyword>
<evidence type="ECO:0000259" key="1">
    <source>
        <dbReference type="Pfam" id="PF24758"/>
    </source>
</evidence>
<dbReference type="AlphaFoldDB" id="M1DM25"/>
<accession>M1DM25</accession>